<dbReference type="OrthoDB" id="432234at2759"/>
<feature type="domain" description="Helitron helicase-like" evidence="1">
    <location>
        <begin position="38"/>
        <end position="189"/>
    </location>
</feature>
<reference evidence="2 3" key="1">
    <citation type="submission" date="2014-04" db="EMBL/GenBank/DDBJ databases">
        <authorList>
            <consortium name="DOE Joint Genome Institute"/>
            <person name="Kuo A."/>
            <person name="Ruytinx J."/>
            <person name="Rineau F."/>
            <person name="Colpaert J."/>
            <person name="Kohler A."/>
            <person name="Nagy L.G."/>
            <person name="Floudas D."/>
            <person name="Copeland A."/>
            <person name="Barry K.W."/>
            <person name="Cichocki N."/>
            <person name="Veneault-Fourrey C."/>
            <person name="LaButti K."/>
            <person name="Lindquist E.A."/>
            <person name="Lipzen A."/>
            <person name="Lundell T."/>
            <person name="Morin E."/>
            <person name="Murat C."/>
            <person name="Sun H."/>
            <person name="Tunlid A."/>
            <person name="Henrissat B."/>
            <person name="Grigoriev I.V."/>
            <person name="Hibbett D.S."/>
            <person name="Martin F."/>
            <person name="Nordberg H.P."/>
            <person name="Cantor M.N."/>
            <person name="Hua S.X."/>
        </authorList>
    </citation>
    <scope>NUCLEOTIDE SEQUENCE [LARGE SCALE GENOMIC DNA]</scope>
    <source>
        <strain evidence="2 3">UH-Slu-Lm8-n1</strain>
    </source>
</reference>
<keyword evidence="3" id="KW-1185">Reference proteome</keyword>
<dbReference type="Proteomes" id="UP000054485">
    <property type="component" value="Unassembled WGS sequence"/>
</dbReference>
<dbReference type="STRING" id="930992.A0A0D0AUM9"/>
<dbReference type="InterPro" id="IPR025476">
    <property type="entry name" value="Helitron_helicase-like"/>
</dbReference>
<dbReference type="EMBL" id="KN835609">
    <property type="protein sequence ID" value="KIK35583.1"/>
    <property type="molecule type" value="Genomic_DNA"/>
</dbReference>
<gene>
    <name evidence="2" type="ORF">CY34DRAFT_16929</name>
</gene>
<accession>A0A0D0AUM9</accession>
<dbReference type="InParanoid" id="A0A0D0AUM9"/>
<organism evidence="2 3">
    <name type="scientific">Suillus luteus UH-Slu-Lm8-n1</name>
    <dbReference type="NCBI Taxonomy" id="930992"/>
    <lineage>
        <taxon>Eukaryota</taxon>
        <taxon>Fungi</taxon>
        <taxon>Dikarya</taxon>
        <taxon>Basidiomycota</taxon>
        <taxon>Agaricomycotina</taxon>
        <taxon>Agaricomycetes</taxon>
        <taxon>Agaricomycetidae</taxon>
        <taxon>Boletales</taxon>
        <taxon>Suillineae</taxon>
        <taxon>Suillaceae</taxon>
        <taxon>Suillus</taxon>
    </lineage>
</organism>
<name>A0A0D0AUM9_9AGAM</name>
<evidence type="ECO:0000259" key="1">
    <source>
        <dbReference type="Pfam" id="PF14214"/>
    </source>
</evidence>
<evidence type="ECO:0000313" key="2">
    <source>
        <dbReference type="EMBL" id="KIK35583.1"/>
    </source>
</evidence>
<protein>
    <recommendedName>
        <fullName evidence="1">Helitron helicase-like domain-containing protein</fullName>
    </recommendedName>
</protein>
<sequence>MGKSNFDSVAHKLTSVTLGLLECLALKLEWEHRLLNASLKERNVLQLLQQVNTLSARIPGSQASKIYVHNEICSYYGYFRLPHGCFMFNPSPAHSPIFQVMFGDKRVDLSDHFPTMPCGHECTIRLAQNPMAAAKFFKFSYQALFHHLLGWDFDNRESIATGGILGTIRAFYGTSEFTEHGYLHGHFLIWLDGGLNPSVFHDQL</sequence>
<proteinExistence type="predicted"/>
<dbReference type="AlphaFoldDB" id="A0A0D0AUM9"/>
<dbReference type="HOGENOM" id="CLU_080483_0_0_1"/>
<reference evidence="3" key="2">
    <citation type="submission" date="2015-01" db="EMBL/GenBank/DDBJ databases">
        <title>Evolutionary Origins and Diversification of the Mycorrhizal Mutualists.</title>
        <authorList>
            <consortium name="DOE Joint Genome Institute"/>
            <consortium name="Mycorrhizal Genomics Consortium"/>
            <person name="Kohler A."/>
            <person name="Kuo A."/>
            <person name="Nagy L.G."/>
            <person name="Floudas D."/>
            <person name="Copeland A."/>
            <person name="Barry K.W."/>
            <person name="Cichocki N."/>
            <person name="Veneault-Fourrey C."/>
            <person name="LaButti K."/>
            <person name="Lindquist E.A."/>
            <person name="Lipzen A."/>
            <person name="Lundell T."/>
            <person name="Morin E."/>
            <person name="Murat C."/>
            <person name="Riley R."/>
            <person name="Ohm R."/>
            <person name="Sun H."/>
            <person name="Tunlid A."/>
            <person name="Henrissat B."/>
            <person name="Grigoriev I.V."/>
            <person name="Hibbett D.S."/>
            <person name="Martin F."/>
        </authorList>
    </citation>
    <scope>NUCLEOTIDE SEQUENCE [LARGE SCALE GENOMIC DNA]</scope>
    <source>
        <strain evidence="3">UH-Slu-Lm8-n1</strain>
    </source>
</reference>
<evidence type="ECO:0000313" key="3">
    <source>
        <dbReference type="Proteomes" id="UP000054485"/>
    </source>
</evidence>
<dbReference type="Pfam" id="PF14214">
    <property type="entry name" value="Helitron_like_N"/>
    <property type="match status" value="1"/>
</dbReference>